<reference evidence="1 2" key="1">
    <citation type="submission" date="2019-06" db="EMBL/GenBank/DDBJ databases">
        <title>A chromosome-scale genome assembly of the European perch, Perca fluviatilis.</title>
        <authorList>
            <person name="Roques C."/>
            <person name="Zahm M."/>
            <person name="Cabau C."/>
            <person name="Klopp C."/>
            <person name="Bouchez O."/>
            <person name="Donnadieu C."/>
            <person name="Kuhl H."/>
            <person name="Gislard M."/>
            <person name="Guendouz S."/>
            <person name="Journot L."/>
            <person name="Haffray P."/>
            <person name="Bestin A."/>
            <person name="Morvezen R."/>
            <person name="Feron R."/>
            <person name="Wen M."/>
            <person name="Jouanno E."/>
            <person name="Herpin A."/>
            <person name="Schartl M."/>
            <person name="Postlethwait J."/>
            <person name="Schaerlinger B."/>
            <person name="Chardard D."/>
            <person name="Lecocq T."/>
            <person name="Poncet C."/>
            <person name="Jaffrelo L."/>
            <person name="Lampietro C."/>
            <person name="Guiguen Y."/>
        </authorList>
    </citation>
    <scope>NUCLEOTIDE SEQUENCE [LARGE SCALE GENOMIC DNA]</scope>
    <source>
        <tissue evidence="1">Blood</tissue>
    </source>
</reference>
<proteinExistence type="predicted"/>
<evidence type="ECO:0000313" key="1">
    <source>
        <dbReference type="EMBL" id="KAF1371441.1"/>
    </source>
</evidence>
<organism evidence="1 2">
    <name type="scientific">Perca fluviatilis</name>
    <name type="common">European perch</name>
    <dbReference type="NCBI Taxonomy" id="8168"/>
    <lineage>
        <taxon>Eukaryota</taxon>
        <taxon>Metazoa</taxon>
        <taxon>Chordata</taxon>
        <taxon>Craniata</taxon>
        <taxon>Vertebrata</taxon>
        <taxon>Euteleostomi</taxon>
        <taxon>Actinopterygii</taxon>
        <taxon>Neopterygii</taxon>
        <taxon>Teleostei</taxon>
        <taxon>Neoteleostei</taxon>
        <taxon>Acanthomorphata</taxon>
        <taxon>Eupercaria</taxon>
        <taxon>Perciformes</taxon>
        <taxon>Percoidei</taxon>
        <taxon>Percidae</taxon>
        <taxon>Percinae</taxon>
        <taxon>Perca</taxon>
    </lineage>
</organism>
<protein>
    <submittedName>
        <fullName evidence="1">Uncharacterized protein</fullName>
    </submittedName>
</protein>
<gene>
    <name evidence="1" type="ORF">PFLUV_G00278290</name>
</gene>
<dbReference type="EMBL" id="VHII01000097">
    <property type="protein sequence ID" value="KAF1371441.1"/>
    <property type="molecule type" value="Genomic_DNA"/>
</dbReference>
<comment type="caution">
    <text evidence="1">The sequence shown here is derived from an EMBL/GenBank/DDBJ whole genome shotgun (WGS) entry which is preliminary data.</text>
</comment>
<dbReference type="Proteomes" id="UP000465112">
    <property type="component" value="Unassembled WGS sequence"/>
</dbReference>
<sequence>MSPVSDSLQTVCLSVCLQSVPSVRVSSACPEEAVSTSPAASVSISSVAAAASPSTPDLSAVSLPTVDLKVFTPTTPETVCTT</sequence>
<evidence type="ECO:0000313" key="2">
    <source>
        <dbReference type="Proteomes" id="UP000465112"/>
    </source>
</evidence>
<name>A0A6A5DMI5_PERFL</name>
<keyword evidence="2" id="KW-1185">Reference proteome</keyword>
<dbReference type="AlphaFoldDB" id="A0A6A5DMI5"/>
<accession>A0A6A5DMI5</accession>